<dbReference type="Pfam" id="PF00249">
    <property type="entry name" value="Myb_DNA-binding"/>
    <property type="match status" value="2"/>
</dbReference>
<dbReference type="PROSITE" id="PS00107">
    <property type="entry name" value="PROTEIN_KINASE_ATP"/>
    <property type="match status" value="1"/>
</dbReference>
<accession>A0ABR2KVL6</accession>
<comment type="caution">
    <text evidence="8">The sequence shown here is derived from an EMBL/GenBank/DDBJ whole genome shotgun (WGS) entry which is preliminary data.</text>
</comment>
<dbReference type="SUPFAM" id="SSF46689">
    <property type="entry name" value="Homeodomain-like"/>
    <property type="match status" value="1"/>
</dbReference>
<evidence type="ECO:0000256" key="1">
    <source>
        <dbReference type="ARBA" id="ARBA00022741"/>
    </source>
</evidence>
<feature type="binding site" evidence="3">
    <location>
        <position position="229"/>
    </location>
    <ligand>
        <name>ATP</name>
        <dbReference type="ChEBI" id="CHEBI:30616"/>
    </ligand>
</feature>
<dbReference type="InterPro" id="IPR011009">
    <property type="entry name" value="Kinase-like_dom_sf"/>
</dbReference>
<evidence type="ECO:0000313" key="8">
    <source>
        <dbReference type="EMBL" id="KAK8894811.1"/>
    </source>
</evidence>
<feature type="domain" description="HTH myb-type" evidence="7">
    <location>
        <begin position="1"/>
        <end position="54"/>
    </location>
</feature>
<evidence type="ECO:0000256" key="2">
    <source>
        <dbReference type="ARBA" id="ARBA00022840"/>
    </source>
</evidence>
<keyword evidence="1 3" id="KW-0547">Nucleotide-binding</keyword>
<dbReference type="CDD" id="cd00167">
    <property type="entry name" value="SANT"/>
    <property type="match status" value="2"/>
</dbReference>
<dbReference type="PROSITE" id="PS50011">
    <property type="entry name" value="PROTEIN_KINASE_DOM"/>
    <property type="match status" value="1"/>
</dbReference>
<evidence type="ECO:0000259" key="7">
    <source>
        <dbReference type="PROSITE" id="PS51294"/>
    </source>
</evidence>
<evidence type="ECO:0000259" key="5">
    <source>
        <dbReference type="PROSITE" id="PS50011"/>
    </source>
</evidence>
<proteinExistence type="inferred from homology"/>
<protein>
    <submittedName>
        <fullName evidence="8">Uncharacterized protein</fullName>
    </submittedName>
</protein>
<keyword evidence="4" id="KW-0418">Kinase</keyword>
<keyword evidence="9" id="KW-1185">Reference proteome</keyword>
<feature type="domain" description="Protein kinase" evidence="5">
    <location>
        <begin position="202"/>
        <end position="447"/>
    </location>
</feature>
<dbReference type="InterPro" id="IPR017441">
    <property type="entry name" value="Protein_kinase_ATP_BS"/>
</dbReference>
<organism evidence="8 9">
    <name type="scientific">Tritrichomonas musculus</name>
    <dbReference type="NCBI Taxonomy" id="1915356"/>
    <lineage>
        <taxon>Eukaryota</taxon>
        <taxon>Metamonada</taxon>
        <taxon>Parabasalia</taxon>
        <taxon>Tritrichomonadida</taxon>
        <taxon>Tritrichomonadidae</taxon>
        <taxon>Tritrichomonas</taxon>
    </lineage>
</organism>
<dbReference type="EMBL" id="JAPFFF010000003">
    <property type="protein sequence ID" value="KAK8894811.1"/>
    <property type="molecule type" value="Genomic_DNA"/>
</dbReference>
<dbReference type="PANTHER" id="PTHR24346:SF30">
    <property type="entry name" value="MATERNAL EMBRYONIC LEUCINE ZIPPER KINASE"/>
    <property type="match status" value="1"/>
</dbReference>
<keyword evidence="4" id="KW-0808">Transferase</keyword>
<dbReference type="PROSITE" id="PS00108">
    <property type="entry name" value="PROTEIN_KINASE_ST"/>
    <property type="match status" value="1"/>
</dbReference>
<evidence type="ECO:0000256" key="3">
    <source>
        <dbReference type="PROSITE-ProRule" id="PRU10141"/>
    </source>
</evidence>
<feature type="domain" description="HTH myb-type" evidence="7">
    <location>
        <begin position="60"/>
        <end position="110"/>
    </location>
</feature>
<sequence length="447" mass="51890">MTSKRPFSEEEDIKLAFLVNLIGEGNYSKIAEEFPDRSVREIRERYIYRIKPNPTNRDISWTEEEDRLLECKYEELGSNWDLISSFFPGKTTNNVRNRYNLRVRYRHLKKFDPDETIDNRPESEPSGREVLNIEETLNQFNDSNMNLYSPKRIETELNYSQENHPMTVDKFESPKNGSLYEGCTDCGNNSIHFYLSKNINGYTLENQIGNGATSSVALCKKGGVLYAAKIIPMHQNIDRNQIENEIAIIRELDHPNILKCIEHFQTPDGCYTIIILEHCDRTLFDAISNDELTPDQKQQVFVQIASAIIYMHRRFITHRDIKIENILMQGLTAKIADFGFAVKNKDTFYDAVTTGTMLYWPPESYSGKKIDMRKGDDHAFGIICYMLATCDADFYNERDPKVIRDRTLHLDLPINPEDPLQLIAGWLTTKDPNNRPTIEQVLQRLNF</sequence>
<dbReference type="InterPro" id="IPR001005">
    <property type="entry name" value="SANT/Myb"/>
</dbReference>
<dbReference type="Proteomes" id="UP001470230">
    <property type="component" value="Unassembled WGS sequence"/>
</dbReference>
<dbReference type="Gene3D" id="1.10.10.60">
    <property type="entry name" value="Homeodomain-like"/>
    <property type="match status" value="2"/>
</dbReference>
<dbReference type="InterPro" id="IPR008271">
    <property type="entry name" value="Ser/Thr_kinase_AS"/>
</dbReference>
<dbReference type="SMART" id="SM00717">
    <property type="entry name" value="SANT"/>
    <property type="match status" value="2"/>
</dbReference>
<evidence type="ECO:0000256" key="4">
    <source>
        <dbReference type="RuleBase" id="RU000304"/>
    </source>
</evidence>
<dbReference type="SMART" id="SM00220">
    <property type="entry name" value="S_TKc"/>
    <property type="match status" value="1"/>
</dbReference>
<evidence type="ECO:0000259" key="6">
    <source>
        <dbReference type="PROSITE" id="PS50090"/>
    </source>
</evidence>
<dbReference type="PROSITE" id="PS50090">
    <property type="entry name" value="MYB_LIKE"/>
    <property type="match status" value="2"/>
</dbReference>
<comment type="similarity">
    <text evidence="4">Belongs to the protein kinase superfamily.</text>
</comment>
<gene>
    <name evidence="8" type="ORF">M9Y10_023249</name>
</gene>
<dbReference type="Gene3D" id="1.10.510.10">
    <property type="entry name" value="Transferase(Phosphotransferase) domain 1"/>
    <property type="match status" value="1"/>
</dbReference>
<dbReference type="PANTHER" id="PTHR24346">
    <property type="entry name" value="MAP/MICROTUBULE AFFINITY-REGULATING KINASE"/>
    <property type="match status" value="1"/>
</dbReference>
<reference evidence="8 9" key="1">
    <citation type="submission" date="2024-04" db="EMBL/GenBank/DDBJ databases">
        <title>Tritrichomonas musculus Genome.</title>
        <authorList>
            <person name="Alves-Ferreira E."/>
            <person name="Grigg M."/>
            <person name="Lorenzi H."/>
            <person name="Galac M."/>
        </authorList>
    </citation>
    <scope>NUCLEOTIDE SEQUENCE [LARGE SCALE GENOMIC DNA]</scope>
    <source>
        <strain evidence="8 9">EAF2021</strain>
    </source>
</reference>
<dbReference type="InterPro" id="IPR017930">
    <property type="entry name" value="Myb_dom"/>
</dbReference>
<name>A0ABR2KVL6_9EUKA</name>
<evidence type="ECO:0000313" key="9">
    <source>
        <dbReference type="Proteomes" id="UP001470230"/>
    </source>
</evidence>
<dbReference type="InterPro" id="IPR009057">
    <property type="entry name" value="Homeodomain-like_sf"/>
</dbReference>
<keyword evidence="4" id="KW-0723">Serine/threonine-protein kinase</keyword>
<dbReference type="InterPro" id="IPR000719">
    <property type="entry name" value="Prot_kinase_dom"/>
</dbReference>
<dbReference type="Pfam" id="PF00069">
    <property type="entry name" value="Pkinase"/>
    <property type="match status" value="1"/>
</dbReference>
<feature type="domain" description="Myb-like" evidence="6">
    <location>
        <begin position="53"/>
        <end position="103"/>
    </location>
</feature>
<dbReference type="SUPFAM" id="SSF56112">
    <property type="entry name" value="Protein kinase-like (PK-like)"/>
    <property type="match status" value="1"/>
</dbReference>
<dbReference type="PROSITE" id="PS51294">
    <property type="entry name" value="HTH_MYB"/>
    <property type="match status" value="2"/>
</dbReference>
<keyword evidence="2 3" id="KW-0067">ATP-binding</keyword>
<feature type="domain" description="Myb-like" evidence="6">
    <location>
        <begin position="1"/>
        <end position="50"/>
    </location>
</feature>